<comment type="caution">
    <text evidence="2">The sequence shown here is derived from an EMBL/GenBank/DDBJ whole genome shotgun (WGS) entry which is preliminary data.</text>
</comment>
<accession>A0AAV3QE81</accession>
<name>A0AAV3QE81_LITER</name>
<organism evidence="2 3">
    <name type="scientific">Lithospermum erythrorhizon</name>
    <name type="common">Purple gromwell</name>
    <name type="synonym">Lithospermum officinale var. erythrorhizon</name>
    <dbReference type="NCBI Taxonomy" id="34254"/>
    <lineage>
        <taxon>Eukaryota</taxon>
        <taxon>Viridiplantae</taxon>
        <taxon>Streptophyta</taxon>
        <taxon>Embryophyta</taxon>
        <taxon>Tracheophyta</taxon>
        <taxon>Spermatophyta</taxon>
        <taxon>Magnoliopsida</taxon>
        <taxon>eudicotyledons</taxon>
        <taxon>Gunneridae</taxon>
        <taxon>Pentapetalae</taxon>
        <taxon>asterids</taxon>
        <taxon>lamiids</taxon>
        <taxon>Boraginales</taxon>
        <taxon>Boraginaceae</taxon>
        <taxon>Boraginoideae</taxon>
        <taxon>Lithospermeae</taxon>
        <taxon>Lithospermum</taxon>
    </lineage>
</organism>
<dbReference type="NCBIfam" id="TIGR01640">
    <property type="entry name" value="F_box_assoc_1"/>
    <property type="match status" value="1"/>
</dbReference>
<keyword evidence="3" id="KW-1185">Reference proteome</keyword>
<reference evidence="2 3" key="1">
    <citation type="submission" date="2024-01" db="EMBL/GenBank/DDBJ databases">
        <title>The complete chloroplast genome sequence of Lithospermum erythrorhizon: insights into the phylogenetic relationship among Boraginaceae species and the maternal lineages of purple gromwells.</title>
        <authorList>
            <person name="Okada T."/>
            <person name="Watanabe K."/>
        </authorList>
    </citation>
    <scope>NUCLEOTIDE SEQUENCE [LARGE SCALE GENOMIC DNA]</scope>
</reference>
<proteinExistence type="predicted"/>
<dbReference type="Proteomes" id="UP001454036">
    <property type="component" value="Unassembled WGS sequence"/>
</dbReference>
<feature type="domain" description="F-box associated beta-propeller type 3" evidence="1">
    <location>
        <begin position="26"/>
        <end position="194"/>
    </location>
</feature>
<dbReference type="AlphaFoldDB" id="A0AAV3QE81"/>
<dbReference type="InterPro" id="IPR050796">
    <property type="entry name" value="SCF_F-box_component"/>
</dbReference>
<evidence type="ECO:0000259" key="1">
    <source>
        <dbReference type="Pfam" id="PF08268"/>
    </source>
</evidence>
<dbReference type="InterPro" id="IPR013187">
    <property type="entry name" value="F-box-assoc_dom_typ3"/>
</dbReference>
<evidence type="ECO:0000313" key="2">
    <source>
        <dbReference type="EMBL" id="GAA0161473.1"/>
    </source>
</evidence>
<evidence type="ECO:0000313" key="3">
    <source>
        <dbReference type="Proteomes" id="UP001454036"/>
    </source>
</evidence>
<dbReference type="InterPro" id="IPR017451">
    <property type="entry name" value="F-box-assoc_interact_dom"/>
</dbReference>
<dbReference type="PANTHER" id="PTHR31672">
    <property type="entry name" value="BNACNNG10540D PROTEIN"/>
    <property type="match status" value="1"/>
</dbReference>
<dbReference type="PANTHER" id="PTHR31672:SF10">
    <property type="entry name" value="F-BOX DOMAIN-CONTAINING PROTEIN"/>
    <property type="match status" value="1"/>
</dbReference>
<sequence>MEVQNGKRNLKRDYVVCSDGKGGKLEKHVSFEFPGHGFVENLHIVGCCNGLVCLPITCCTSSSVDPAQVVMLWNPMIRRFLHLPKSDVESRFGKSCHTFGFVFDYVKNDYKVLRIYSGLRDKTTMIEIFRLSTGLWEVVANGPSFAHISRRSAQVDLEGIAHCIGKDGTGKLKIVSFDTQEEVFDSIGLPVNEGKYDRVLVHGWETKNKFCIWRMKEYGVVESWTKLHNFAFNISVHPLAFRMNGDILWAGRNGELISTDVEGLQKYLSTCEAATCFSSCSYYVESLVLLDQTITNGVPVSTMEESPENQMILSDDEFVNWSPPPQCLSMEVEDARGG</sequence>
<protein>
    <recommendedName>
        <fullName evidence="1">F-box associated beta-propeller type 3 domain-containing protein</fullName>
    </recommendedName>
</protein>
<dbReference type="Pfam" id="PF08268">
    <property type="entry name" value="FBA_3"/>
    <property type="match status" value="1"/>
</dbReference>
<dbReference type="EMBL" id="BAABME010004187">
    <property type="protein sequence ID" value="GAA0161473.1"/>
    <property type="molecule type" value="Genomic_DNA"/>
</dbReference>
<gene>
    <name evidence="2" type="ORF">LIER_17783</name>
</gene>